<dbReference type="EMBL" id="MCFG01000327">
    <property type="protein sequence ID" value="ORX75956.1"/>
    <property type="molecule type" value="Genomic_DNA"/>
</dbReference>
<comment type="caution">
    <text evidence="2">The sequence shown here is derived from an EMBL/GenBank/DDBJ whole genome shotgun (WGS) entry which is preliminary data.</text>
</comment>
<evidence type="ECO:0000256" key="1">
    <source>
        <dbReference type="ARBA" id="ARBA00005437"/>
    </source>
</evidence>
<organism evidence="2 3">
    <name type="scientific">Anaeromyces robustus</name>
    <dbReference type="NCBI Taxonomy" id="1754192"/>
    <lineage>
        <taxon>Eukaryota</taxon>
        <taxon>Fungi</taxon>
        <taxon>Fungi incertae sedis</taxon>
        <taxon>Chytridiomycota</taxon>
        <taxon>Chytridiomycota incertae sedis</taxon>
        <taxon>Neocallimastigomycetes</taxon>
        <taxon>Neocallimastigales</taxon>
        <taxon>Neocallimastigaceae</taxon>
        <taxon>Anaeromyces</taxon>
    </lineage>
</organism>
<dbReference type="SUPFAM" id="SSF54518">
    <property type="entry name" value="Tubby C-terminal domain-like"/>
    <property type="match status" value="1"/>
</dbReference>
<dbReference type="PANTHER" id="PTHR31087:SF85">
    <property type="entry name" value="PROTEIN LURP-ONE-RELATED 7"/>
    <property type="match status" value="1"/>
</dbReference>
<dbReference type="AlphaFoldDB" id="A0A1Y1WRS1"/>
<evidence type="ECO:0008006" key="4">
    <source>
        <dbReference type="Google" id="ProtNLM"/>
    </source>
</evidence>
<dbReference type="PANTHER" id="PTHR31087">
    <property type="match status" value="1"/>
</dbReference>
<reference evidence="2 3" key="2">
    <citation type="submission" date="2016-08" db="EMBL/GenBank/DDBJ databases">
        <title>Pervasive Adenine N6-methylation of Active Genes in Fungi.</title>
        <authorList>
            <consortium name="DOE Joint Genome Institute"/>
            <person name="Mondo S.J."/>
            <person name="Dannebaum R.O."/>
            <person name="Kuo R.C."/>
            <person name="Labutti K."/>
            <person name="Haridas S."/>
            <person name="Kuo A."/>
            <person name="Salamov A."/>
            <person name="Ahrendt S.R."/>
            <person name="Lipzen A."/>
            <person name="Sullivan W."/>
            <person name="Andreopoulos W.B."/>
            <person name="Clum A."/>
            <person name="Lindquist E."/>
            <person name="Daum C."/>
            <person name="Ramamoorthy G.K."/>
            <person name="Gryganskyi A."/>
            <person name="Culley D."/>
            <person name="Magnuson J.K."/>
            <person name="James T.Y."/>
            <person name="O'Malley M.A."/>
            <person name="Stajich J.E."/>
            <person name="Spatafora J.W."/>
            <person name="Visel A."/>
            <person name="Grigoriev I.V."/>
        </authorList>
    </citation>
    <scope>NUCLEOTIDE SEQUENCE [LARGE SCALE GENOMIC DNA]</scope>
    <source>
        <strain evidence="2 3">S4</strain>
    </source>
</reference>
<dbReference type="Proteomes" id="UP000193944">
    <property type="component" value="Unassembled WGS sequence"/>
</dbReference>
<keyword evidence="3" id="KW-1185">Reference proteome</keyword>
<evidence type="ECO:0000313" key="3">
    <source>
        <dbReference type="Proteomes" id="UP000193944"/>
    </source>
</evidence>
<dbReference type="Gene3D" id="2.40.160.200">
    <property type="entry name" value="LURP1-related"/>
    <property type="match status" value="1"/>
</dbReference>
<accession>A0A1Y1WRS1</accession>
<comment type="similarity">
    <text evidence="1">Belongs to the LOR family.</text>
</comment>
<dbReference type="OrthoDB" id="97518at2759"/>
<reference evidence="2 3" key="1">
    <citation type="submission" date="2016-08" db="EMBL/GenBank/DDBJ databases">
        <title>A Parts List for Fungal Cellulosomes Revealed by Comparative Genomics.</title>
        <authorList>
            <consortium name="DOE Joint Genome Institute"/>
            <person name="Haitjema C.H."/>
            <person name="Gilmore S.P."/>
            <person name="Henske J.K."/>
            <person name="Solomon K.V."/>
            <person name="De Groot R."/>
            <person name="Kuo A."/>
            <person name="Mondo S.J."/>
            <person name="Salamov A.A."/>
            <person name="Labutti K."/>
            <person name="Zhao Z."/>
            <person name="Chiniquy J."/>
            <person name="Barry K."/>
            <person name="Brewer H.M."/>
            <person name="Purvine S.O."/>
            <person name="Wright A.T."/>
            <person name="Boxma B."/>
            <person name="Van Alen T."/>
            <person name="Hackstein J.H."/>
            <person name="Baker S.E."/>
            <person name="Grigoriev I.V."/>
            <person name="O'Malley M.A."/>
        </authorList>
    </citation>
    <scope>NUCLEOTIDE SEQUENCE [LARGE SCALE GENOMIC DNA]</scope>
    <source>
        <strain evidence="2 3">S4</strain>
    </source>
</reference>
<dbReference type="Pfam" id="PF04525">
    <property type="entry name" value="LOR"/>
    <property type="match status" value="1"/>
</dbReference>
<sequence length="204" mass="23506">MGYYENQVKKEISKPPNEITVIDSAYVFQGKVDFTMEYQSNTRPSIAFKNSNGTTVYTANASLSKTTLYDFRKNPVLNVRKDESENYKFYTGNNTDNLIGETRPKKSWHAKKYTISCKNTTTNSDLTLDMNAENNYRSCGIFVGKEKNNAPMICKILKSKTETSDNDNLQFSIEISPDVDYLFMLALCLVFIEKYEKKYNKKEE</sequence>
<evidence type="ECO:0000313" key="2">
    <source>
        <dbReference type="EMBL" id="ORX75956.1"/>
    </source>
</evidence>
<name>A0A1Y1WRS1_9FUNG</name>
<protein>
    <recommendedName>
        <fullName evidence="4">Tubby C-terminal domain-containing protein</fullName>
    </recommendedName>
</protein>
<gene>
    <name evidence="2" type="ORF">BCR32DRAFT_329585</name>
</gene>
<dbReference type="InterPro" id="IPR025659">
    <property type="entry name" value="Tubby-like_C"/>
</dbReference>
<proteinExistence type="inferred from homology"/>
<dbReference type="InterPro" id="IPR007612">
    <property type="entry name" value="LOR"/>
</dbReference>
<dbReference type="InterPro" id="IPR038595">
    <property type="entry name" value="LOR_sf"/>
</dbReference>